<dbReference type="SUPFAM" id="SSF55073">
    <property type="entry name" value="Nucleotide cyclase"/>
    <property type="match status" value="1"/>
</dbReference>
<dbReference type="FunFam" id="3.30.70.270:FF:000001">
    <property type="entry name" value="Diguanylate cyclase domain protein"/>
    <property type="match status" value="1"/>
</dbReference>
<sequence>MTMTILVFGSYDFLTKLPDQIHKRATDKLVVITDFHQAASQIQTASPDVIFVQASLKGSLELCSWLKEQTQLSYIHCILVEDRPQQLAQRSQNGWEWEFEMTATALHQGADAYIWQLPTEVMATHNLMLGQFTVGLRKAQKYRDLLQKNHILSAIALADSLTELNNRRALEWDLPRQITKARSQNLPLSLVILDVDYFKKVNDQYGHLIGDRLLQSLCTRLRHNLRSQDTPFRYGGEEFVVILANTTGEEAMIVADRLNRIVGEQQFSINSKLMISVTISLGVACLETDDDEQGNSLLHRADQCLLAAKASGRNQVIGEHQLSKFSSLEAVS</sequence>
<dbReference type="InterPro" id="IPR000160">
    <property type="entry name" value="GGDEF_dom"/>
</dbReference>
<organism evidence="2 3">
    <name type="scientific">Trichormus variabilis NIES-23</name>
    <dbReference type="NCBI Taxonomy" id="1973479"/>
    <lineage>
        <taxon>Bacteria</taxon>
        <taxon>Bacillati</taxon>
        <taxon>Cyanobacteriota</taxon>
        <taxon>Cyanophyceae</taxon>
        <taxon>Nostocales</taxon>
        <taxon>Nostocaceae</taxon>
        <taxon>Trichormus</taxon>
    </lineage>
</organism>
<dbReference type="NCBIfam" id="TIGR00254">
    <property type="entry name" value="GGDEF"/>
    <property type="match status" value="1"/>
</dbReference>
<dbReference type="PANTHER" id="PTHR45138:SF9">
    <property type="entry name" value="DIGUANYLATE CYCLASE DGCM-RELATED"/>
    <property type="match status" value="1"/>
</dbReference>
<proteinExistence type="predicted"/>
<dbReference type="GO" id="GO:1902201">
    <property type="term" value="P:negative regulation of bacterial-type flagellum-dependent cell motility"/>
    <property type="evidence" value="ECO:0007669"/>
    <property type="project" value="TreeGrafter"/>
</dbReference>
<dbReference type="Gene3D" id="3.30.70.270">
    <property type="match status" value="1"/>
</dbReference>
<dbReference type="PANTHER" id="PTHR45138">
    <property type="entry name" value="REGULATORY COMPONENTS OF SENSORY TRANSDUCTION SYSTEM"/>
    <property type="match status" value="1"/>
</dbReference>
<dbReference type="InterPro" id="IPR050469">
    <property type="entry name" value="Diguanylate_Cyclase"/>
</dbReference>
<accession>A0A1Z4KGC9</accession>
<dbReference type="GO" id="GO:0043709">
    <property type="term" value="P:cell adhesion involved in single-species biofilm formation"/>
    <property type="evidence" value="ECO:0007669"/>
    <property type="project" value="TreeGrafter"/>
</dbReference>
<protein>
    <recommendedName>
        <fullName evidence="1">GGDEF domain-containing protein</fullName>
    </recommendedName>
</protein>
<dbReference type="CDD" id="cd01949">
    <property type="entry name" value="GGDEF"/>
    <property type="match status" value="1"/>
</dbReference>
<dbReference type="AlphaFoldDB" id="A0A1Z4KGC9"/>
<evidence type="ECO:0000313" key="3">
    <source>
        <dbReference type="Proteomes" id="UP000217507"/>
    </source>
</evidence>
<dbReference type="InterPro" id="IPR043128">
    <property type="entry name" value="Rev_trsase/Diguanyl_cyclase"/>
</dbReference>
<dbReference type="InterPro" id="IPR029787">
    <property type="entry name" value="Nucleotide_cyclase"/>
</dbReference>
<evidence type="ECO:0000313" key="2">
    <source>
        <dbReference type="EMBL" id="BAY68036.1"/>
    </source>
</evidence>
<dbReference type="EMBL" id="AP018216">
    <property type="protein sequence ID" value="BAY68036.1"/>
    <property type="molecule type" value="Genomic_DNA"/>
</dbReference>
<dbReference type="SMART" id="SM00267">
    <property type="entry name" value="GGDEF"/>
    <property type="match status" value="1"/>
</dbReference>
<dbReference type="PROSITE" id="PS50887">
    <property type="entry name" value="GGDEF"/>
    <property type="match status" value="1"/>
</dbReference>
<feature type="domain" description="GGDEF" evidence="1">
    <location>
        <begin position="186"/>
        <end position="321"/>
    </location>
</feature>
<evidence type="ECO:0000259" key="1">
    <source>
        <dbReference type="PROSITE" id="PS50887"/>
    </source>
</evidence>
<reference evidence="2 3" key="1">
    <citation type="submission" date="2017-06" db="EMBL/GenBank/DDBJ databases">
        <title>Genome sequencing of cyanobaciteial culture collection at National Institute for Environmental Studies (NIES).</title>
        <authorList>
            <person name="Hirose Y."/>
            <person name="Shimura Y."/>
            <person name="Fujisawa T."/>
            <person name="Nakamura Y."/>
            <person name="Kawachi M."/>
        </authorList>
    </citation>
    <scope>NUCLEOTIDE SEQUENCE [LARGE SCALE GENOMIC DNA]</scope>
    <source>
        <strain evidence="2 3">NIES-23</strain>
    </source>
</reference>
<dbReference type="Proteomes" id="UP000217507">
    <property type="component" value="Chromosome"/>
</dbReference>
<dbReference type="GO" id="GO:0005886">
    <property type="term" value="C:plasma membrane"/>
    <property type="evidence" value="ECO:0007669"/>
    <property type="project" value="TreeGrafter"/>
</dbReference>
<dbReference type="Pfam" id="PF00990">
    <property type="entry name" value="GGDEF"/>
    <property type="match status" value="1"/>
</dbReference>
<name>A0A1Z4KGC9_ANAVA</name>
<gene>
    <name evidence="2" type="ORF">NIES23_08190</name>
</gene>
<dbReference type="GO" id="GO:0052621">
    <property type="term" value="F:diguanylate cyclase activity"/>
    <property type="evidence" value="ECO:0007669"/>
    <property type="project" value="TreeGrafter"/>
</dbReference>